<dbReference type="PROSITE" id="PS51257">
    <property type="entry name" value="PROKAR_LIPOPROTEIN"/>
    <property type="match status" value="1"/>
</dbReference>
<evidence type="ECO:0000313" key="3">
    <source>
        <dbReference type="Proteomes" id="UP001379533"/>
    </source>
</evidence>
<accession>A0ABZ2KNE6</accession>
<feature type="chain" id="PRO_5046095931" description="Lipoprotein" evidence="1">
    <location>
        <begin position="29"/>
        <end position="225"/>
    </location>
</feature>
<sequence length="225" mass="24902">MRTKSRFSAMVALAAAVSALVGCGAGQAEDPESALRAYARALEEGRSDDAYRMLSDEARRGISPDAFRRMLKDSPEEVREIGRALQRPTAPPVVTAVVTSPSGQELELVLEKGKWKVESNAIDLYAQDTPRHAVQGFVRALERRRYDVILRYVPDAHKEGLDSAKLKQAWEGYDKEEMSQLIAALRQALPAASIEEAGDRATMPYGAGTMQLVREHGLWKIEDFD</sequence>
<name>A0ABZ2KNE6_9BACT</name>
<keyword evidence="3" id="KW-1185">Reference proteome</keyword>
<proteinExistence type="predicted"/>
<evidence type="ECO:0008006" key="4">
    <source>
        <dbReference type="Google" id="ProtNLM"/>
    </source>
</evidence>
<keyword evidence="1" id="KW-0732">Signal</keyword>
<organism evidence="2 3">
    <name type="scientific">Pendulispora brunnea</name>
    <dbReference type="NCBI Taxonomy" id="2905690"/>
    <lineage>
        <taxon>Bacteria</taxon>
        <taxon>Pseudomonadati</taxon>
        <taxon>Myxococcota</taxon>
        <taxon>Myxococcia</taxon>
        <taxon>Myxococcales</taxon>
        <taxon>Sorangiineae</taxon>
        <taxon>Pendulisporaceae</taxon>
        <taxon>Pendulispora</taxon>
    </lineage>
</organism>
<reference evidence="2 3" key="1">
    <citation type="submission" date="2021-12" db="EMBL/GenBank/DDBJ databases">
        <title>Discovery of the Pendulisporaceae a myxobacterial family with distinct sporulation behavior and unique specialized metabolism.</title>
        <authorList>
            <person name="Garcia R."/>
            <person name="Popoff A."/>
            <person name="Bader C.D."/>
            <person name="Loehr J."/>
            <person name="Walesch S."/>
            <person name="Walt C."/>
            <person name="Boldt J."/>
            <person name="Bunk B."/>
            <person name="Haeckl F.J.F.P.J."/>
            <person name="Gunesch A.P."/>
            <person name="Birkelbach J."/>
            <person name="Nuebel U."/>
            <person name="Pietschmann T."/>
            <person name="Bach T."/>
            <person name="Mueller R."/>
        </authorList>
    </citation>
    <scope>NUCLEOTIDE SEQUENCE [LARGE SCALE GENOMIC DNA]</scope>
    <source>
        <strain evidence="2 3">MSr12523</strain>
    </source>
</reference>
<dbReference type="EMBL" id="CP089982">
    <property type="protein sequence ID" value="WXA99574.1"/>
    <property type="molecule type" value="Genomic_DNA"/>
</dbReference>
<dbReference type="Proteomes" id="UP001379533">
    <property type="component" value="Chromosome"/>
</dbReference>
<dbReference type="RefSeq" id="WP_394850213.1">
    <property type="nucleotide sequence ID" value="NZ_CP089982.1"/>
</dbReference>
<gene>
    <name evidence="2" type="ORF">LZC95_22495</name>
</gene>
<protein>
    <recommendedName>
        <fullName evidence="4">Lipoprotein</fullName>
    </recommendedName>
</protein>
<evidence type="ECO:0000256" key="1">
    <source>
        <dbReference type="SAM" id="SignalP"/>
    </source>
</evidence>
<feature type="signal peptide" evidence="1">
    <location>
        <begin position="1"/>
        <end position="28"/>
    </location>
</feature>
<evidence type="ECO:0000313" key="2">
    <source>
        <dbReference type="EMBL" id="WXA99574.1"/>
    </source>
</evidence>